<dbReference type="Pfam" id="PF00583">
    <property type="entry name" value="Acetyltransf_1"/>
    <property type="match status" value="1"/>
</dbReference>
<name>A0A4R6Z4N5_9GAMM</name>
<reference evidence="2 3" key="1">
    <citation type="submission" date="2019-03" db="EMBL/GenBank/DDBJ databases">
        <title>Genomic Encyclopedia of Type Strains, Phase IV (KMG-IV): sequencing the most valuable type-strain genomes for metagenomic binning, comparative biology and taxonomic classification.</title>
        <authorList>
            <person name="Goeker M."/>
        </authorList>
    </citation>
    <scope>NUCLEOTIDE SEQUENCE [LARGE SCALE GENOMIC DNA]</scope>
    <source>
        <strain evidence="2 3">DSM 21667</strain>
    </source>
</reference>
<dbReference type="Proteomes" id="UP000295293">
    <property type="component" value="Unassembled WGS sequence"/>
</dbReference>
<keyword evidence="3" id="KW-1185">Reference proteome</keyword>
<dbReference type="OrthoDB" id="7678938at2"/>
<comment type="caution">
    <text evidence="2">The sequence shown here is derived from an EMBL/GenBank/DDBJ whole genome shotgun (WGS) entry which is preliminary data.</text>
</comment>
<feature type="domain" description="N-acetyltransferase" evidence="1">
    <location>
        <begin position="33"/>
        <end position="185"/>
    </location>
</feature>
<dbReference type="SUPFAM" id="SSF55729">
    <property type="entry name" value="Acyl-CoA N-acyltransferases (Nat)"/>
    <property type="match status" value="1"/>
</dbReference>
<dbReference type="InterPro" id="IPR000182">
    <property type="entry name" value="GNAT_dom"/>
</dbReference>
<dbReference type="Gene3D" id="3.40.630.30">
    <property type="match status" value="1"/>
</dbReference>
<sequence length="188" mass="20022">MSIPTSTASHTILGSLSDATAATSPGEAAVPAPHVRVLRLADCPGHMAELRAWFESEWADYYGPGGPGDAARDLEEFAREEGIPSGLVAVRGDELCGIAVLKPDSIPSLAHLRPWAGAGLVKPDLRRQGIGALLLRGLRKEARRQGYTRIYSATATAETLLQRLGWRKIDSVAHEGTVLAIYEVDTGA</sequence>
<dbReference type="CDD" id="cd04301">
    <property type="entry name" value="NAT_SF"/>
    <property type="match status" value="1"/>
</dbReference>
<evidence type="ECO:0000313" key="3">
    <source>
        <dbReference type="Proteomes" id="UP000295293"/>
    </source>
</evidence>
<keyword evidence="2" id="KW-0808">Transferase</keyword>
<organism evidence="2 3">
    <name type="scientific">Tahibacter aquaticus</name>
    <dbReference type="NCBI Taxonomy" id="520092"/>
    <lineage>
        <taxon>Bacteria</taxon>
        <taxon>Pseudomonadati</taxon>
        <taxon>Pseudomonadota</taxon>
        <taxon>Gammaproteobacteria</taxon>
        <taxon>Lysobacterales</taxon>
        <taxon>Rhodanobacteraceae</taxon>
        <taxon>Tahibacter</taxon>
    </lineage>
</organism>
<dbReference type="AlphaFoldDB" id="A0A4R6Z4N5"/>
<evidence type="ECO:0000313" key="2">
    <source>
        <dbReference type="EMBL" id="TDR46647.1"/>
    </source>
</evidence>
<protein>
    <submittedName>
        <fullName evidence="2">N-acetylglutamate synthase-like GNAT family acetyltransferase</fullName>
    </submittedName>
</protein>
<dbReference type="EMBL" id="SNZH01000003">
    <property type="protein sequence ID" value="TDR46647.1"/>
    <property type="molecule type" value="Genomic_DNA"/>
</dbReference>
<proteinExistence type="predicted"/>
<dbReference type="RefSeq" id="WP_133817782.1">
    <property type="nucleotide sequence ID" value="NZ_SNZH01000003.1"/>
</dbReference>
<dbReference type="GO" id="GO:0016747">
    <property type="term" value="F:acyltransferase activity, transferring groups other than amino-acyl groups"/>
    <property type="evidence" value="ECO:0007669"/>
    <property type="project" value="InterPro"/>
</dbReference>
<accession>A0A4R6Z4N5</accession>
<dbReference type="InterPro" id="IPR016181">
    <property type="entry name" value="Acyl_CoA_acyltransferase"/>
</dbReference>
<evidence type="ECO:0000259" key="1">
    <source>
        <dbReference type="PROSITE" id="PS51186"/>
    </source>
</evidence>
<gene>
    <name evidence="2" type="ORF">DFR29_103183</name>
</gene>
<dbReference type="PROSITE" id="PS51186">
    <property type="entry name" value="GNAT"/>
    <property type="match status" value="1"/>
</dbReference>